<organism evidence="6 7">
    <name type="scientific">Acinetobacter soli</name>
    <dbReference type="NCBI Taxonomy" id="487316"/>
    <lineage>
        <taxon>Bacteria</taxon>
        <taxon>Pseudomonadati</taxon>
        <taxon>Pseudomonadota</taxon>
        <taxon>Gammaproteobacteria</taxon>
        <taxon>Moraxellales</taxon>
        <taxon>Moraxellaceae</taxon>
        <taxon>Acinetobacter</taxon>
    </lineage>
</organism>
<name>A0A1P8EIK4_9GAMM</name>
<evidence type="ECO:0000259" key="5">
    <source>
        <dbReference type="PROSITE" id="PS50893"/>
    </source>
</evidence>
<dbReference type="Gene3D" id="3.40.50.300">
    <property type="entry name" value="P-loop containing nucleotide triphosphate hydrolases"/>
    <property type="match status" value="1"/>
</dbReference>
<dbReference type="InterPro" id="IPR017911">
    <property type="entry name" value="MacB-like_ATP-bd"/>
</dbReference>
<dbReference type="KEGG" id="asol:BEN76_08415"/>
<dbReference type="GO" id="GO:0016887">
    <property type="term" value="F:ATP hydrolysis activity"/>
    <property type="evidence" value="ECO:0007669"/>
    <property type="project" value="InterPro"/>
</dbReference>
<evidence type="ECO:0000313" key="6">
    <source>
        <dbReference type="EMBL" id="APV36038.1"/>
    </source>
</evidence>
<evidence type="ECO:0000313" key="7">
    <source>
        <dbReference type="Proteomes" id="UP000185674"/>
    </source>
</evidence>
<dbReference type="InterPro" id="IPR027417">
    <property type="entry name" value="P-loop_NTPase"/>
</dbReference>
<dbReference type="RefSeq" id="WP_004946140.1">
    <property type="nucleotide sequence ID" value="NZ_BKJL01000004.1"/>
</dbReference>
<dbReference type="PROSITE" id="PS00211">
    <property type="entry name" value="ABC_TRANSPORTER_1"/>
    <property type="match status" value="1"/>
</dbReference>
<keyword evidence="3 6" id="KW-0067">ATP-binding</keyword>
<evidence type="ECO:0000256" key="4">
    <source>
        <dbReference type="ARBA" id="ARBA00038388"/>
    </source>
</evidence>
<sequence>MPQPIISAHHLTQSVQFNNNQLTILDQINLEIFAGEQVAITGRSGSGKSTLLGVLATLDRPSSGELWVCGQAVHGMSEEQRATLRLEHIGFVFQSFQLLPHLSALENVMLPLRLQASFHFKDAEMKAREWLARVGLERQVEQTPKVLSGGEQQRVAIARALIAEPKLVFADEPTGNLDGQTAKEIERLLFKLNQELGTTLVLVTHDQKLASQCQRHFNLVDGRINEELAKVEHV</sequence>
<dbReference type="GO" id="GO:0005524">
    <property type="term" value="F:ATP binding"/>
    <property type="evidence" value="ECO:0007669"/>
    <property type="project" value="UniProtKB-KW"/>
</dbReference>
<dbReference type="Proteomes" id="UP000185674">
    <property type="component" value="Chromosome"/>
</dbReference>
<dbReference type="FunFam" id="3.40.50.300:FF:000032">
    <property type="entry name" value="Export ABC transporter ATP-binding protein"/>
    <property type="match status" value="1"/>
</dbReference>
<gene>
    <name evidence="6" type="ORF">BEN76_08415</name>
</gene>
<dbReference type="EMBL" id="CP016896">
    <property type="protein sequence ID" value="APV36038.1"/>
    <property type="molecule type" value="Genomic_DNA"/>
</dbReference>
<keyword evidence="2" id="KW-0547">Nucleotide-binding</keyword>
<dbReference type="InterPro" id="IPR003439">
    <property type="entry name" value="ABC_transporter-like_ATP-bd"/>
</dbReference>
<comment type="similarity">
    <text evidence="4">Belongs to the ABC transporter superfamily. Macrolide exporter (TC 3.A.1.122) family.</text>
</comment>
<dbReference type="PANTHER" id="PTHR42798:SF2">
    <property type="entry name" value="ABC TRANSPORTER ATP-BINDING PROTEIN MG467-RELATED"/>
    <property type="match status" value="1"/>
</dbReference>
<dbReference type="GO" id="GO:1902495">
    <property type="term" value="C:transmembrane transporter complex"/>
    <property type="evidence" value="ECO:0007669"/>
    <property type="project" value="UniProtKB-ARBA"/>
</dbReference>
<dbReference type="GO" id="GO:0022857">
    <property type="term" value="F:transmembrane transporter activity"/>
    <property type="evidence" value="ECO:0007669"/>
    <property type="project" value="UniProtKB-ARBA"/>
</dbReference>
<reference evidence="6 7" key="1">
    <citation type="submission" date="2016-08" db="EMBL/GenBank/DDBJ databases">
        <title>Complete genome sequence of Acinetobacter baylyi strain GFJ2.</title>
        <authorList>
            <person name="Tabata M."/>
            <person name="Kuboki S."/>
            <person name="Gibu N."/>
            <person name="Kinouchi Y."/>
            <person name="Vangnai A."/>
            <person name="Kasai D."/>
            <person name="Fukuda M."/>
        </authorList>
    </citation>
    <scope>NUCLEOTIDE SEQUENCE [LARGE SCALE GENOMIC DNA]</scope>
    <source>
        <strain evidence="6 7">GFJ2</strain>
    </source>
</reference>
<dbReference type="PANTHER" id="PTHR42798">
    <property type="entry name" value="LIPOPROTEIN-RELEASING SYSTEM ATP-BINDING PROTEIN LOLD"/>
    <property type="match status" value="1"/>
</dbReference>
<evidence type="ECO:0000256" key="1">
    <source>
        <dbReference type="ARBA" id="ARBA00022448"/>
    </source>
</evidence>
<dbReference type="Pfam" id="PF00005">
    <property type="entry name" value="ABC_tran"/>
    <property type="match status" value="1"/>
</dbReference>
<feature type="domain" description="ABC transporter" evidence="5">
    <location>
        <begin position="6"/>
        <end position="234"/>
    </location>
</feature>
<dbReference type="PROSITE" id="PS50893">
    <property type="entry name" value="ABC_TRANSPORTER_2"/>
    <property type="match status" value="1"/>
</dbReference>
<dbReference type="GeneID" id="67510533"/>
<dbReference type="AlphaFoldDB" id="A0A1P8EIK4"/>
<dbReference type="InterPro" id="IPR017871">
    <property type="entry name" value="ABC_transporter-like_CS"/>
</dbReference>
<dbReference type="eggNOG" id="COG4181">
    <property type="taxonomic scope" value="Bacteria"/>
</dbReference>
<keyword evidence="1" id="KW-0813">Transport</keyword>
<protein>
    <submittedName>
        <fullName evidence="6">ABC transporter ATP-binding protein</fullName>
    </submittedName>
</protein>
<dbReference type="STRING" id="487316.BEN76_08415"/>
<proteinExistence type="inferred from homology"/>
<evidence type="ECO:0000256" key="3">
    <source>
        <dbReference type="ARBA" id="ARBA00022840"/>
    </source>
</evidence>
<dbReference type="SMART" id="SM00382">
    <property type="entry name" value="AAA"/>
    <property type="match status" value="1"/>
</dbReference>
<dbReference type="SUPFAM" id="SSF52540">
    <property type="entry name" value="P-loop containing nucleoside triphosphate hydrolases"/>
    <property type="match status" value="1"/>
</dbReference>
<evidence type="ECO:0000256" key="2">
    <source>
        <dbReference type="ARBA" id="ARBA00022741"/>
    </source>
</evidence>
<dbReference type="CDD" id="cd03255">
    <property type="entry name" value="ABC_MJ0796_LolCDE_FtsE"/>
    <property type="match status" value="1"/>
</dbReference>
<dbReference type="InterPro" id="IPR003593">
    <property type="entry name" value="AAA+_ATPase"/>
</dbReference>
<accession>A0A1P8EIK4</accession>